<comment type="caution">
    <text evidence="6">The sequence shown here is derived from an EMBL/GenBank/DDBJ whole genome shotgun (WGS) entry which is preliminary data.</text>
</comment>
<dbReference type="Pfam" id="PF09084">
    <property type="entry name" value="NMT1"/>
    <property type="match status" value="1"/>
</dbReference>
<feature type="domain" description="SsuA/THI5-like" evidence="5">
    <location>
        <begin position="67"/>
        <end position="242"/>
    </location>
</feature>
<sequence>MAHWFPKTRTGARLAAMVVAALLLPSCSQPAGAPKGRTEFKIGWSIYAGWMPWPYAQQAGIVKKWADKYGLKIEIIQVNDYVESVNQYTAGKLDGVTVTNMDALTIPAAGGKDTSAVIIGDYSNGNDGVVLKNAASLADIKGRTVNLVELSVSHYLLARGLETVKLGLKDVKTVNTADADIVGAFAAPIVTAAVAWNPQLNEMKKAPGAVLAFDSSKIPGEILDLLVVDKATLAANPNLGKALAGIWYETITLMQQQDAAGKAARAAMAKLAGSTAASFDAQLSTTHLYATPKEGVAAAADPALITTMTRVRDFSFSKGLFGPGAKSPDAIGMSFPAGKTLGQAGNVKLRFDPTFMQLAADGKL</sequence>
<keyword evidence="3 4" id="KW-0732">Signal</keyword>
<name>A0ABQ1GFT5_9SPHN</name>
<evidence type="ECO:0000313" key="7">
    <source>
        <dbReference type="Proteomes" id="UP000618591"/>
    </source>
</evidence>
<dbReference type="InterPro" id="IPR015168">
    <property type="entry name" value="SsuA/THI5"/>
</dbReference>
<accession>A0ABQ1GFT5</accession>
<evidence type="ECO:0000256" key="2">
    <source>
        <dbReference type="ARBA" id="ARBA00010742"/>
    </source>
</evidence>
<dbReference type="Proteomes" id="UP000618591">
    <property type="component" value="Unassembled WGS sequence"/>
</dbReference>
<dbReference type="InterPro" id="IPR017793">
    <property type="entry name" value="ABC_transptr_urea-assoc_sub-bd"/>
</dbReference>
<proteinExistence type="inferred from homology"/>
<comment type="similarity">
    <text evidence="2">Belongs to the bacterial solute-binding protein SsuA/TauA family.</text>
</comment>
<dbReference type="NCBIfam" id="TIGR03427">
    <property type="entry name" value="ABC_peri_uca"/>
    <property type="match status" value="1"/>
</dbReference>
<evidence type="ECO:0000259" key="5">
    <source>
        <dbReference type="Pfam" id="PF09084"/>
    </source>
</evidence>
<dbReference type="Gene3D" id="3.40.190.10">
    <property type="entry name" value="Periplasmic binding protein-like II"/>
    <property type="match status" value="2"/>
</dbReference>
<evidence type="ECO:0000256" key="3">
    <source>
        <dbReference type="ARBA" id="ARBA00022729"/>
    </source>
</evidence>
<evidence type="ECO:0000256" key="4">
    <source>
        <dbReference type="SAM" id="SignalP"/>
    </source>
</evidence>
<evidence type="ECO:0000313" key="6">
    <source>
        <dbReference type="EMBL" id="GGA42968.1"/>
    </source>
</evidence>
<comment type="subcellular location">
    <subcellularLocation>
        <location evidence="1">Periplasm</location>
    </subcellularLocation>
</comment>
<dbReference type="RefSeq" id="WP_188445967.1">
    <property type="nucleotide sequence ID" value="NZ_BMDW01000005.1"/>
</dbReference>
<protein>
    <submittedName>
        <fullName evidence="6">ABC transporter substrate-binding protein</fullName>
    </submittedName>
</protein>
<dbReference type="PANTHER" id="PTHR30024">
    <property type="entry name" value="ALIPHATIC SULFONATES-BINDING PROTEIN-RELATED"/>
    <property type="match status" value="1"/>
</dbReference>
<keyword evidence="7" id="KW-1185">Reference proteome</keyword>
<gene>
    <name evidence="6" type="ORF">GCM10011395_11540</name>
</gene>
<reference evidence="7" key="1">
    <citation type="journal article" date="2019" name="Int. J. Syst. Evol. Microbiol.">
        <title>The Global Catalogue of Microorganisms (GCM) 10K type strain sequencing project: providing services to taxonomists for standard genome sequencing and annotation.</title>
        <authorList>
            <consortium name="The Broad Institute Genomics Platform"/>
            <consortium name="The Broad Institute Genome Sequencing Center for Infectious Disease"/>
            <person name="Wu L."/>
            <person name="Ma J."/>
        </authorList>
    </citation>
    <scope>NUCLEOTIDE SEQUENCE [LARGE SCALE GENOMIC DNA]</scope>
    <source>
        <strain evidence="7">CGMCC 1.10106</strain>
    </source>
</reference>
<feature type="signal peptide" evidence="4">
    <location>
        <begin position="1"/>
        <end position="31"/>
    </location>
</feature>
<dbReference type="PANTHER" id="PTHR30024:SF47">
    <property type="entry name" value="TAURINE-BINDING PERIPLASMIC PROTEIN"/>
    <property type="match status" value="1"/>
</dbReference>
<evidence type="ECO:0000256" key="1">
    <source>
        <dbReference type="ARBA" id="ARBA00004418"/>
    </source>
</evidence>
<feature type="chain" id="PRO_5045433203" evidence="4">
    <location>
        <begin position="32"/>
        <end position="364"/>
    </location>
</feature>
<organism evidence="6 7">
    <name type="scientific">Sphingomonas psychrolutea</name>
    <dbReference type="NCBI Taxonomy" id="1259676"/>
    <lineage>
        <taxon>Bacteria</taxon>
        <taxon>Pseudomonadati</taxon>
        <taxon>Pseudomonadota</taxon>
        <taxon>Alphaproteobacteria</taxon>
        <taxon>Sphingomonadales</taxon>
        <taxon>Sphingomonadaceae</taxon>
        <taxon>Sphingomonas</taxon>
    </lineage>
</organism>
<dbReference type="EMBL" id="BMDW01000005">
    <property type="protein sequence ID" value="GGA42968.1"/>
    <property type="molecule type" value="Genomic_DNA"/>
</dbReference>
<dbReference type="SUPFAM" id="SSF53850">
    <property type="entry name" value="Periplasmic binding protein-like II"/>
    <property type="match status" value="1"/>
</dbReference>